<name>A0A1G2T2P0_9BACT</name>
<dbReference type="PANTHER" id="PTHR44591">
    <property type="entry name" value="STRESS RESPONSE REGULATOR PROTEIN 1"/>
    <property type="match status" value="1"/>
</dbReference>
<dbReference type="Gene3D" id="3.40.50.2300">
    <property type="match status" value="1"/>
</dbReference>
<feature type="modified residue" description="4-aspartylphosphate" evidence="3">
    <location>
        <position position="55"/>
    </location>
</feature>
<evidence type="ECO:0000313" key="5">
    <source>
        <dbReference type="EMBL" id="OHA91402.1"/>
    </source>
</evidence>
<feature type="domain" description="Response regulatory" evidence="4">
    <location>
        <begin position="5"/>
        <end position="118"/>
    </location>
</feature>
<evidence type="ECO:0000313" key="6">
    <source>
        <dbReference type="Proteomes" id="UP000178612"/>
    </source>
</evidence>
<dbReference type="SMART" id="SM00448">
    <property type="entry name" value="REC"/>
    <property type="match status" value="1"/>
</dbReference>
<proteinExistence type="predicted"/>
<dbReference type="Pfam" id="PF00072">
    <property type="entry name" value="Response_reg"/>
    <property type="match status" value="1"/>
</dbReference>
<dbReference type="InterPro" id="IPR011006">
    <property type="entry name" value="CheY-like_superfamily"/>
</dbReference>
<evidence type="ECO:0000256" key="1">
    <source>
        <dbReference type="ARBA" id="ARBA00022553"/>
    </source>
</evidence>
<keyword evidence="2" id="KW-0902">Two-component regulatory system</keyword>
<comment type="caution">
    <text evidence="5">The sequence shown here is derived from an EMBL/GenBank/DDBJ whole genome shotgun (WGS) entry which is preliminary data.</text>
</comment>
<dbReference type="PROSITE" id="PS50110">
    <property type="entry name" value="RESPONSE_REGULATORY"/>
    <property type="match status" value="1"/>
</dbReference>
<dbReference type="CDD" id="cd00156">
    <property type="entry name" value="REC"/>
    <property type="match status" value="1"/>
</dbReference>
<gene>
    <name evidence="5" type="ORF">A2758_03005</name>
</gene>
<dbReference type="SUPFAM" id="SSF52172">
    <property type="entry name" value="CheY-like"/>
    <property type="match status" value="1"/>
</dbReference>
<dbReference type="Proteomes" id="UP000178612">
    <property type="component" value="Unassembled WGS sequence"/>
</dbReference>
<protein>
    <recommendedName>
        <fullName evidence="4">Response regulatory domain-containing protein</fullName>
    </recommendedName>
</protein>
<evidence type="ECO:0000256" key="2">
    <source>
        <dbReference type="ARBA" id="ARBA00023012"/>
    </source>
</evidence>
<evidence type="ECO:0000256" key="3">
    <source>
        <dbReference type="PROSITE-ProRule" id="PRU00169"/>
    </source>
</evidence>
<dbReference type="PANTHER" id="PTHR44591:SF14">
    <property type="entry name" value="PROTEIN PILG"/>
    <property type="match status" value="1"/>
</dbReference>
<dbReference type="AlphaFoldDB" id="A0A1G2T2P0"/>
<evidence type="ECO:0000259" key="4">
    <source>
        <dbReference type="PROSITE" id="PS50110"/>
    </source>
</evidence>
<keyword evidence="1 3" id="KW-0597">Phosphoprotein</keyword>
<dbReference type="EMBL" id="MHVJ01000013">
    <property type="protein sequence ID" value="OHA91402.1"/>
    <property type="molecule type" value="Genomic_DNA"/>
</dbReference>
<dbReference type="GO" id="GO:0000160">
    <property type="term" value="P:phosphorelay signal transduction system"/>
    <property type="evidence" value="ECO:0007669"/>
    <property type="project" value="UniProtKB-KW"/>
</dbReference>
<sequence>MAGYKILVVEDDPAVRETITRRLTRYGFEVVAVTNGAEAWNSIESGEQFDAVLSDQDMPEMTGIELLARMREREQTRGITFVLMSGGGGSYEELIAPSFNAYFLPKPPDFGELLKIIG</sequence>
<dbReference type="InterPro" id="IPR001789">
    <property type="entry name" value="Sig_transdc_resp-reg_receiver"/>
</dbReference>
<reference evidence="5 6" key="1">
    <citation type="journal article" date="2016" name="Nat. Commun.">
        <title>Thousands of microbial genomes shed light on interconnected biogeochemical processes in an aquifer system.</title>
        <authorList>
            <person name="Anantharaman K."/>
            <person name="Brown C.T."/>
            <person name="Hug L.A."/>
            <person name="Sharon I."/>
            <person name="Castelle C.J."/>
            <person name="Probst A.J."/>
            <person name="Thomas B.C."/>
            <person name="Singh A."/>
            <person name="Wilkins M.J."/>
            <person name="Karaoz U."/>
            <person name="Brodie E.L."/>
            <person name="Williams K.H."/>
            <person name="Hubbard S.S."/>
            <person name="Banfield J.F."/>
        </authorList>
    </citation>
    <scope>NUCLEOTIDE SEQUENCE [LARGE SCALE GENOMIC DNA]</scope>
</reference>
<accession>A0A1G2T2P0</accession>
<organism evidence="5 6">
    <name type="scientific">Candidatus Zambryskibacteria bacterium RIFCSPHIGHO2_01_FULL_49_18</name>
    <dbReference type="NCBI Taxonomy" id="1802740"/>
    <lineage>
        <taxon>Bacteria</taxon>
        <taxon>Candidatus Zambryskiibacteriota</taxon>
    </lineage>
</organism>
<dbReference type="InterPro" id="IPR050595">
    <property type="entry name" value="Bact_response_regulator"/>
</dbReference>